<keyword evidence="8 10" id="KW-0119">Carbohydrate metabolism</keyword>
<protein>
    <recommendedName>
        <fullName evidence="10">Beta-xylanase</fullName>
        <ecNumber evidence="10">3.2.1.8</ecNumber>
    </recommendedName>
</protein>
<comment type="pathway">
    <text evidence="3">Glycan degradation; xylan degradation.</text>
</comment>
<dbReference type="STRING" id="578458.D8QIH9"/>
<dbReference type="InterPro" id="IPR044846">
    <property type="entry name" value="GH10"/>
</dbReference>
<dbReference type="InterPro" id="IPR001000">
    <property type="entry name" value="GH10_dom"/>
</dbReference>
<dbReference type="HOGENOM" id="CLU_020161_12_1_1"/>
<comment type="similarity">
    <text evidence="4 10">Belongs to the glycosyl hydrolase 10 (cellulase F) family.</text>
</comment>
<dbReference type="EMBL" id="GL377313">
    <property type="protein sequence ID" value="EFI92412.1"/>
    <property type="molecule type" value="Genomic_DNA"/>
</dbReference>
<evidence type="ECO:0000256" key="5">
    <source>
        <dbReference type="ARBA" id="ARBA00022525"/>
    </source>
</evidence>
<dbReference type="InParanoid" id="D8QIH9"/>
<feature type="chain" id="PRO_5012180985" description="Beta-xylanase" evidence="12">
    <location>
        <begin position="16"/>
        <end position="370"/>
    </location>
</feature>
<evidence type="ECO:0000256" key="8">
    <source>
        <dbReference type="ARBA" id="ARBA00023277"/>
    </source>
</evidence>
<feature type="domain" description="GH10" evidence="13">
    <location>
        <begin position="59"/>
        <end position="367"/>
    </location>
</feature>
<dbReference type="eggNOG" id="ENOG502QR4K">
    <property type="taxonomic scope" value="Eukaryota"/>
</dbReference>
<evidence type="ECO:0000256" key="12">
    <source>
        <dbReference type="SAM" id="SignalP"/>
    </source>
</evidence>
<dbReference type="PANTHER" id="PTHR31490:SF35">
    <property type="entry name" value="ENDO-1,4-BETA-XYLANASE"/>
    <property type="match status" value="1"/>
</dbReference>
<accession>D8QIH9</accession>
<keyword evidence="6" id="KW-0858">Xylan degradation</keyword>
<evidence type="ECO:0000256" key="11">
    <source>
        <dbReference type="SAM" id="MobiDB-lite"/>
    </source>
</evidence>
<dbReference type="AlphaFoldDB" id="D8QIH9"/>
<evidence type="ECO:0000313" key="14">
    <source>
        <dbReference type="EMBL" id="EFI92412.1"/>
    </source>
</evidence>
<dbReference type="Gene3D" id="3.20.20.80">
    <property type="entry name" value="Glycosidases"/>
    <property type="match status" value="1"/>
</dbReference>
<comment type="subcellular location">
    <subcellularLocation>
        <location evidence="2">Secreted</location>
    </subcellularLocation>
</comment>
<evidence type="ECO:0000313" key="15">
    <source>
        <dbReference type="Proteomes" id="UP000007431"/>
    </source>
</evidence>
<dbReference type="PROSITE" id="PS51760">
    <property type="entry name" value="GH10_2"/>
    <property type="match status" value="1"/>
</dbReference>
<evidence type="ECO:0000256" key="7">
    <source>
        <dbReference type="ARBA" id="ARBA00022801"/>
    </source>
</evidence>
<dbReference type="Pfam" id="PF00331">
    <property type="entry name" value="Glyco_hydro_10"/>
    <property type="match status" value="1"/>
</dbReference>
<evidence type="ECO:0000256" key="9">
    <source>
        <dbReference type="ARBA" id="ARBA00023326"/>
    </source>
</evidence>
<keyword evidence="15" id="KW-1185">Reference proteome</keyword>
<dbReference type="OMA" id="STREMWN"/>
<reference evidence="14 15" key="1">
    <citation type="journal article" date="2010" name="Nat. Biotechnol.">
        <title>Genome sequence of the model mushroom Schizophyllum commune.</title>
        <authorList>
            <person name="Ohm R.A."/>
            <person name="de Jong J.F."/>
            <person name="Lugones L.G."/>
            <person name="Aerts A."/>
            <person name="Kothe E."/>
            <person name="Stajich J.E."/>
            <person name="de Vries R.P."/>
            <person name="Record E."/>
            <person name="Levasseur A."/>
            <person name="Baker S.E."/>
            <person name="Bartholomew K.A."/>
            <person name="Coutinho P.M."/>
            <person name="Erdmann S."/>
            <person name="Fowler T.J."/>
            <person name="Gathman A.C."/>
            <person name="Lombard V."/>
            <person name="Henrissat B."/>
            <person name="Knabe N."/>
            <person name="Kuees U."/>
            <person name="Lilly W.W."/>
            <person name="Lindquist E."/>
            <person name="Lucas S."/>
            <person name="Magnuson J.K."/>
            <person name="Piumi F."/>
            <person name="Raudaskoski M."/>
            <person name="Salamov A."/>
            <person name="Schmutz J."/>
            <person name="Schwarze F.W.M.R."/>
            <person name="vanKuyk P.A."/>
            <person name="Horton J.S."/>
            <person name="Grigoriev I.V."/>
            <person name="Woesten H.A.B."/>
        </authorList>
    </citation>
    <scope>NUCLEOTIDE SEQUENCE [LARGE SCALE GENOMIC DNA]</scope>
    <source>
        <strain evidence="15">H4-8 / FGSC 9210</strain>
    </source>
</reference>
<dbReference type="SMART" id="SM00633">
    <property type="entry name" value="Glyco_10"/>
    <property type="match status" value="1"/>
</dbReference>
<keyword evidence="12" id="KW-0732">Signal</keyword>
<evidence type="ECO:0000256" key="2">
    <source>
        <dbReference type="ARBA" id="ARBA00004613"/>
    </source>
</evidence>
<evidence type="ECO:0000256" key="10">
    <source>
        <dbReference type="RuleBase" id="RU361174"/>
    </source>
</evidence>
<dbReference type="SUPFAM" id="SSF51445">
    <property type="entry name" value="(Trans)glycosidases"/>
    <property type="match status" value="1"/>
</dbReference>
<dbReference type="PANTHER" id="PTHR31490">
    <property type="entry name" value="GLYCOSYL HYDROLASE"/>
    <property type="match status" value="1"/>
</dbReference>
<comment type="catalytic activity">
    <reaction evidence="1 10">
        <text>Endohydrolysis of (1-&gt;4)-beta-D-xylosidic linkages in xylans.</text>
        <dbReference type="EC" id="3.2.1.8"/>
    </reaction>
</comment>
<organism evidence="15">
    <name type="scientific">Schizophyllum commune (strain H4-8 / FGSC 9210)</name>
    <name type="common">Split gill fungus</name>
    <dbReference type="NCBI Taxonomy" id="578458"/>
    <lineage>
        <taxon>Eukaryota</taxon>
        <taxon>Fungi</taxon>
        <taxon>Dikarya</taxon>
        <taxon>Basidiomycota</taxon>
        <taxon>Agaricomycotina</taxon>
        <taxon>Agaricomycetes</taxon>
        <taxon>Agaricomycetidae</taxon>
        <taxon>Agaricales</taxon>
        <taxon>Schizophyllaceae</taxon>
        <taxon>Schizophyllum</taxon>
    </lineage>
</organism>
<keyword evidence="7 10" id="KW-0378">Hydrolase</keyword>
<dbReference type="GO" id="GO:0031176">
    <property type="term" value="F:endo-1,4-beta-xylanase activity"/>
    <property type="evidence" value="ECO:0007669"/>
    <property type="project" value="UniProtKB-EC"/>
</dbReference>
<dbReference type="EC" id="3.2.1.8" evidence="10"/>
<feature type="signal peptide" evidence="12">
    <location>
        <begin position="1"/>
        <end position="15"/>
    </location>
</feature>
<dbReference type="InterPro" id="IPR017853">
    <property type="entry name" value="GH"/>
</dbReference>
<feature type="region of interest" description="Disordered" evidence="11">
    <location>
        <begin position="26"/>
        <end position="48"/>
    </location>
</feature>
<keyword evidence="9 10" id="KW-0624">Polysaccharide degradation</keyword>
<dbReference type="GO" id="GO:0045493">
    <property type="term" value="P:xylan catabolic process"/>
    <property type="evidence" value="ECO:0007669"/>
    <property type="project" value="UniProtKB-KW"/>
</dbReference>
<keyword evidence="5" id="KW-0964">Secreted</keyword>
<evidence type="ECO:0000259" key="13">
    <source>
        <dbReference type="PROSITE" id="PS51760"/>
    </source>
</evidence>
<evidence type="ECO:0000256" key="1">
    <source>
        <dbReference type="ARBA" id="ARBA00000681"/>
    </source>
</evidence>
<dbReference type="VEuPathDB" id="FungiDB:SCHCODRAFT_02643015"/>
<evidence type="ECO:0000256" key="6">
    <source>
        <dbReference type="ARBA" id="ARBA00022651"/>
    </source>
</evidence>
<name>D8QIH9_SCHCM</name>
<evidence type="ECO:0000256" key="4">
    <source>
        <dbReference type="ARBA" id="ARBA00007495"/>
    </source>
</evidence>
<proteinExistence type="inferred from homology"/>
<gene>
    <name evidence="14" type="ORF">SCHCODRAFT_238097</name>
</gene>
<dbReference type="Proteomes" id="UP000007431">
    <property type="component" value="Unassembled WGS sequence"/>
</dbReference>
<keyword evidence="10" id="KW-0326">Glycosidase</keyword>
<dbReference type="GO" id="GO:0005576">
    <property type="term" value="C:extracellular region"/>
    <property type="evidence" value="ECO:0007669"/>
    <property type="project" value="UniProtKB-SubCell"/>
</dbReference>
<evidence type="ECO:0000256" key="3">
    <source>
        <dbReference type="ARBA" id="ARBA00004851"/>
    </source>
</evidence>
<dbReference type="PRINTS" id="PR00134">
    <property type="entry name" value="GLHYDRLASE10"/>
</dbReference>
<sequence>MKNIVLLFSATAALAVSLPKRQTTGLNANSRQASGLNANSRQASGLNANSRQTTGLNAIAQAAGLKYLGSATDNPELTDTDYLAILSDSDEFGQLTPGNSMKWDATEPTQGQFSFDNADAIVELAQNNSQLIRGHTCVWYSQLPSWVSNGSWDADSLNEAMTTHTSTVVDHFRGKIYSWDVVNEAFEDDGTFRQNVFYTTIGEDYIANAFKAAREADPDAKLYINDYNIEGTGAKADALYTFVTSLLNAFVPIDGIGMQAHLIVGSVPTTIQENIARFTALGLEVALTELDIRMPVPAAETDLEQQKADYESVVGACAAVDGCVGVTVWDYTDKYSWVPSVFDGYGAALPWDENLEKKPAYDGIVSGLGA</sequence>